<evidence type="ECO:0000313" key="11">
    <source>
        <dbReference type="Proteomes" id="UP001295684"/>
    </source>
</evidence>
<dbReference type="Gene3D" id="3.60.110.10">
    <property type="entry name" value="Carbon-nitrogen hydrolase"/>
    <property type="match status" value="1"/>
</dbReference>
<dbReference type="InterPro" id="IPR014729">
    <property type="entry name" value="Rossmann-like_a/b/a_fold"/>
</dbReference>
<sequence>MEGDTTRICKIATFNLNQWAMDFEHNKANIIESIKQAEKEGASIRFGPELEIPGYSCEDHFLEMDTTNHSWEVLAEIIEEGYTDNIICDIGIPVYHKTFLYNCKVVVYKRQIHLLRPKIQLCFEQNYRETRYFQAWTNIKRVEDFTLPKVITNITGQKKTKIGVAIVKLNDTEYAHEICQEMYEPSNPAAELYLDGAEIICNSSGSHHHLRKLNKRLQLITTSTHKSGGVYVYSNQQGCDGSRLYYDGSSMIAMNGQVIKQGSQFSIKNLEGVYAVVNLDDVRNYRREIRNKSLRDPDEPEFPRIEIDYNLCQHDFLDLTEPQGEIRIHKPMEEISLGPALWLWDYLRRSGARGYFLPLSGGLDSASVATIVGSMCHLVFSAIHDDNDEQVLEDLRNITRQDDFTPESPKDVAAQVLNCCYMGTKNSSEETLKRAKALSEDIGFKFYNVEIDDLFDVTKTLFHNLTGKEPKFEAHGGTYNEDLALQNIQARQRMVMSYLMAQLMPWVNEQNGFLLVLGSANLDEGLRGYMTKYDCSSADINPIGGINKSDLRSFIAYAKDHFEYSSLQDILEANPSAELRPIDDKTKDSTQIDEEEMGMTYDELNQFGRLRKIHKCGPVSMFKELLLIWKHLTPEEVATKVKRFFFYYSVNRHKATTLTPAYHAEDYGTDDNRFDHRQFLYNTSWDYQFKRIDKLVKHYTEKKKEV</sequence>
<dbReference type="Proteomes" id="UP001295684">
    <property type="component" value="Unassembled WGS sequence"/>
</dbReference>
<dbReference type="NCBIfam" id="TIGR00552">
    <property type="entry name" value="nadE"/>
    <property type="match status" value="1"/>
</dbReference>
<accession>A0AAD1U5T3</accession>
<comment type="pathway">
    <text evidence="1 8">Cofactor biosynthesis; NAD(+) biosynthesis; NAD(+) from deamido-NAD(+) (L-Gln route): step 1/1.</text>
</comment>
<dbReference type="InterPro" id="IPR022310">
    <property type="entry name" value="NAD/GMP_synthase"/>
</dbReference>
<evidence type="ECO:0000256" key="8">
    <source>
        <dbReference type="PIRNR" id="PIRNR006630"/>
    </source>
</evidence>
<feature type="domain" description="CN hydrolase" evidence="9">
    <location>
        <begin position="9"/>
        <end position="279"/>
    </location>
</feature>
<evidence type="ECO:0000256" key="6">
    <source>
        <dbReference type="ARBA" id="ARBA00023027"/>
    </source>
</evidence>
<dbReference type="PIRSF" id="PIRSF006630">
    <property type="entry name" value="NADS_GAT"/>
    <property type="match status" value="1"/>
</dbReference>
<evidence type="ECO:0000256" key="4">
    <source>
        <dbReference type="ARBA" id="ARBA00022741"/>
    </source>
</evidence>
<evidence type="ECO:0000313" key="10">
    <source>
        <dbReference type="EMBL" id="CAI2359539.1"/>
    </source>
</evidence>
<comment type="similarity">
    <text evidence="2 8">In the C-terminal section; belongs to the NAD synthetase family.</text>
</comment>
<evidence type="ECO:0000259" key="9">
    <source>
        <dbReference type="PROSITE" id="PS50263"/>
    </source>
</evidence>
<keyword evidence="6 8" id="KW-0520">NAD</keyword>
<dbReference type="FunFam" id="3.60.110.10:FF:000003">
    <property type="entry name" value="Glutamine-dependent NAD(+) synthetase"/>
    <property type="match status" value="1"/>
</dbReference>
<comment type="caution">
    <text evidence="10">The sequence shown here is derived from an EMBL/GenBank/DDBJ whole genome shotgun (WGS) entry which is preliminary data.</text>
</comment>
<evidence type="ECO:0000256" key="7">
    <source>
        <dbReference type="ARBA" id="ARBA00052340"/>
    </source>
</evidence>
<dbReference type="FunFam" id="3.40.50.620:FF:000036">
    <property type="entry name" value="Glutamine-dependent NAD(+) synthetase"/>
    <property type="match status" value="1"/>
</dbReference>
<dbReference type="GO" id="GO:0003952">
    <property type="term" value="F:NAD+ synthase (glutamine-hydrolyzing) activity"/>
    <property type="evidence" value="ECO:0007669"/>
    <property type="project" value="UniProtKB-UniRule"/>
</dbReference>
<keyword evidence="11" id="KW-1185">Reference proteome</keyword>
<dbReference type="PANTHER" id="PTHR23090">
    <property type="entry name" value="NH 3 /GLUTAMINE-DEPENDENT NAD + SYNTHETASE"/>
    <property type="match status" value="1"/>
</dbReference>
<evidence type="ECO:0000256" key="5">
    <source>
        <dbReference type="ARBA" id="ARBA00022840"/>
    </source>
</evidence>
<dbReference type="CDD" id="cd07570">
    <property type="entry name" value="GAT_Gln-NAD-synth"/>
    <property type="match status" value="1"/>
</dbReference>
<protein>
    <recommendedName>
        <fullName evidence="8">Glutamine-dependent NAD(+) synthetase</fullName>
        <ecNumber evidence="8">6.3.5.1</ecNumber>
    </recommendedName>
    <alternativeName>
        <fullName evidence="8">NAD(+) synthase [glutamine-hydrolyzing]</fullName>
    </alternativeName>
</protein>
<evidence type="ECO:0000256" key="1">
    <source>
        <dbReference type="ARBA" id="ARBA00005188"/>
    </source>
</evidence>
<keyword evidence="5 8" id="KW-0067">ATP-binding</keyword>
<comment type="catalytic activity">
    <reaction evidence="7 8">
        <text>deamido-NAD(+) + L-glutamine + ATP + H2O = L-glutamate + AMP + diphosphate + NAD(+) + H(+)</text>
        <dbReference type="Rhea" id="RHEA:24384"/>
        <dbReference type="ChEBI" id="CHEBI:15377"/>
        <dbReference type="ChEBI" id="CHEBI:15378"/>
        <dbReference type="ChEBI" id="CHEBI:29985"/>
        <dbReference type="ChEBI" id="CHEBI:30616"/>
        <dbReference type="ChEBI" id="CHEBI:33019"/>
        <dbReference type="ChEBI" id="CHEBI:57540"/>
        <dbReference type="ChEBI" id="CHEBI:58359"/>
        <dbReference type="ChEBI" id="CHEBI:58437"/>
        <dbReference type="ChEBI" id="CHEBI:456215"/>
        <dbReference type="EC" id="6.3.5.1"/>
    </reaction>
</comment>
<keyword evidence="3 8" id="KW-0436">Ligase</keyword>
<organism evidence="10 11">
    <name type="scientific">Euplotes crassus</name>
    <dbReference type="NCBI Taxonomy" id="5936"/>
    <lineage>
        <taxon>Eukaryota</taxon>
        <taxon>Sar</taxon>
        <taxon>Alveolata</taxon>
        <taxon>Ciliophora</taxon>
        <taxon>Intramacronucleata</taxon>
        <taxon>Spirotrichea</taxon>
        <taxon>Hypotrichia</taxon>
        <taxon>Euplotida</taxon>
        <taxon>Euplotidae</taxon>
        <taxon>Moneuplotes</taxon>
    </lineage>
</organism>
<gene>
    <name evidence="10" type="ORF">ECRASSUSDP1_LOCUS830</name>
</gene>
<dbReference type="SUPFAM" id="SSF52402">
    <property type="entry name" value="Adenine nucleotide alpha hydrolases-like"/>
    <property type="match status" value="1"/>
</dbReference>
<proteinExistence type="inferred from homology"/>
<dbReference type="GO" id="GO:0005737">
    <property type="term" value="C:cytoplasm"/>
    <property type="evidence" value="ECO:0007669"/>
    <property type="project" value="InterPro"/>
</dbReference>
<keyword evidence="4 8" id="KW-0547">Nucleotide-binding</keyword>
<dbReference type="InterPro" id="IPR003694">
    <property type="entry name" value="NAD_synthase"/>
</dbReference>
<dbReference type="CDD" id="cd00553">
    <property type="entry name" value="NAD_synthase"/>
    <property type="match status" value="1"/>
</dbReference>
<dbReference type="GO" id="GO:0005524">
    <property type="term" value="F:ATP binding"/>
    <property type="evidence" value="ECO:0007669"/>
    <property type="project" value="UniProtKB-UniRule"/>
</dbReference>
<dbReference type="Pfam" id="PF02540">
    <property type="entry name" value="NAD_synthase"/>
    <property type="match status" value="1"/>
</dbReference>
<dbReference type="GO" id="GO:0009435">
    <property type="term" value="P:NAD+ biosynthetic process"/>
    <property type="evidence" value="ECO:0007669"/>
    <property type="project" value="UniProtKB-UniRule"/>
</dbReference>
<dbReference type="Gene3D" id="3.40.50.620">
    <property type="entry name" value="HUPs"/>
    <property type="match status" value="1"/>
</dbReference>
<evidence type="ECO:0000256" key="3">
    <source>
        <dbReference type="ARBA" id="ARBA00022598"/>
    </source>
</evidence>
<dbReference type="PROSITE" id="PS50263">
    <property type="entry name" value="CN_HYDROLASE"/>
    <property type="match status" value="1"/>
</dbReference>
<dbReference type="PANTHER" id="PTHR23090:SF9">
    <property type="entry name" value="GLUTAMINE-DEPENDENT NAD(+) SYNTHETASE"/>
    <property type="match status" value="1"/>
</dbReference>
<evidence type="ECO:0000256" key="2">
    <source>
        <dbReference type="ARBA" id="ARBA00007145"/>
    </source>
</evidence>
<dbReference type="InterPro" id="IPR036526">
    <property type="entry name" value="C-N_Hydrolase_sf"/>
</dbReference>
<dbReference type="InterPro" id="IPR003010">
    <property type="entry name" value="C-N_Hydrolase"/>
</dbReference>
<dbReference type="InterPro" id="IPR014445">
    <property type="entry name" value="Gln-dep_NAD_synthase"/>
</dbReference>
<dbReference type="EC" id="6.3.5.1" evidence="8"/>
<dbReference type="GO" id="GO:0004359">
    <property type="term" value="F:glutaminase activity"/>
    <property type="evidence" value="ECO:0007669"/>
    <property type="project" value="InterPro"/>
</dbReference>
<dbReference type="SUPFAM" id="SSF56317">
    <property type="entry name" value="Carbon-nitrogen hydrolase"/>
    <property type="match status" value="1"/>
</dbReference>
<dbReference type="Pfam" id="PF00795">
    <property type="entry name" value="CN_hydrolase"/>
    <property type="match status" value="1"/>
</dbReference>
<reference evidence="10" key="1">
    <citation type="submission" date="2023-07" db="EMBL/GenBank/DDBJ databases">
        <authorList>
            <consortium name="AG Swart"/>
            <person name="Singh M."/>
            <person name="Singh A."/>
            <person name="Seah K."/>
            <person name="Emmerich C."/>
        </authorList>
    </citation>
    <scope>NUCLEOTIDE SEQUENCE</scope>
    <source>
        <strain evidence="10">DP1</strain>
    </source>
</reference>
<dbReference type="EMBL" id="CAMPGE010000782">
    <property type="protein sequence ID" value="CAI2359539.1"/>
    <property type="molecule type" value="Genomic_DNA"/>
</dbReference>
<dbReference type="HAMAP" id="MF_02090">
    <property type="entry name" value="NadE_glutamine_dep"/>
    <property type="match status" value="1"/>
</dbReference>
<dbReference type="AlphaFoldDB" id="A0AAD1U5T3"/>
<name>A0AAD1U5T3_EUPCR</name>